<comment type="similarity">
    <text evidence="4 14">Belongs to the cytochrome P450 family.</text>
</comment>
<dbReference type="SUPFAM" id="SSF48264">
    <property type="entry name" value="Cytochrome P450"/>
    <property type="match status" value="1"/>
</dbReference>
<sequence>MVDLSLVSLILFTLVLARVLLWAFSLLIVQPLSDPLRKLPGPRASFFQTHLNDVTDPDLSATFHEEQRKNYGKTFRIHGFGKHDLRLMSFDLRVVSHVLSSPIYEKPWQTRSLLSSVLGRGIFTMEGAEHDFQRKIISPAFTTQSVKTLVPVFLQKAEEMRDKWDEMVSSGTIALDPVRAPSIDVSHWISRATFDAFGLACLNYNFGALQGETEEVYLAFRRMFDMLSKKTIPRILFPSLDRFFPDVVARTVAEGLNTIYKAGQNLVQEKKESIGYEKQDYNKDLLSLLIKSNLSTEESHCLSDTVLLDQITSFLFAGSDSTALSLSWCLHFLSLRPDIQSQLRDEFARPTTPVSPSSKVMAFSECESASLDGYPLLDAVVRESLRLCPPVHATIRVATKDDLIRVSEPVVLSDGTVVGAGESIAIRKGSFIHIPIEGLNFSTDIWGIDALEFKPERWMSSDPPSFPGLANVMTFSYGPHSCPGYKFTIAEMKAFLITLLPYFHFSPVEGQRIGKYNGILTRPFIKGQLKDGIQLPLEVERFEG</sequence>
<evidence type="ECO:0000256" key="10">
    <source>
        <dbReference type="ARBA" id="ARBA00023004"/>
    </source>
</evidence>
<dbReference type="InterPro" id="IPR036396">
    <property type="entry name" value="Cyt_P450_sf"/>
</dbReference>
<organism evidence="16 17">
    <name type="scientific">Moniliophthora roreri (strain MCA 2997)</name>
    <name type="common">Cocoa frosty pod rot fungus</name>
    <name type="synonym">Crinipellis roreri</name>
    <dbReference type="NCBI Taxonomy" id="1381753"/>
    <lineage>
        <taxon>Eukaryota</taxon>
        <taxon>Fungi</taxon>
        <taxon>Dikarya</taxon>
        <taxon>Basidiomycota</taxon>
        <taxon>Agaricomycotina</taxon>
        <taxon>Agaricomycetes</taxon>
        <taxon>Agaricomycetidae</taxon>
        <taxon>Agaricales</taxon>
        <taxon>Marasmiineae</taxon>
        <taxon>Marasmiaceae</taxon>
        <taxon>Moniliophthora</taxon>
    </lineage>
</organism>
<dbReference type="PRINTS" id="PR00465">
    <property type="entry name" value="EP450IV"/>
</dbReference>
<dbReference type="HOGENOM" id="CLU_001570_5_11_1"/>
<name>V2XWP0_MONRO</name>
<dbReference type="AlphaFoldDB" id="V2XWP0"/>
<evidence type="ECO:0000256" key="5">
    <source>
        <dbReference type="ARBA" id="ARBA00022617"/>
    </source>
</evidence>
<dbReference type="STRING" id="1381753.V2XWP0"/>
<keyword evidence="6 15" id="KW-0812">Transmembrane</keyword>
<dbReference type="GO" id="GO:0020037">
    <property type="term" value="F:heme binding"/>
    <property type="evidence" value="ECO:0007669"/>
    <property type="project" value="InterPro"/>
</dbReference>
<dbReference type="KEGG" id="mrr:Moror_341"/>
<evidence type="ECO:0000256" key="6">
    <source>
        <dbReference type="ARBA" id="ARBA00022692"/>
    </source>
</evidence>
<reference evidence="16 17" key="1">
    <citation type="journal article" date="2014" name="BMC Genomics">
        <title>Genome and secretome analysis of the hemibiotrophic fungal pathogen, Moniliophthora roreri, which causes frosty pod rot disease of cacao: mechanisms of the biotrophic and necrotrophic phases.</title>
        <authorList>
            <person name="Meinhardt L.W."/>
            <person name="Costa G.G.L."/>
            <person name="Thomazella D.P.T."/>
            <person name="Teixeira P.J.P.L."/>
            <person name="Carazzolle M.F."/>
            <person name="Schuster S.C."/>
            <person name="Carlson J.E."/>
            <person name="Guiltinan M.J."/>
            <person name="Mieczkowski P."/>
            <person name="Farmer A."/>
            <person name="Ramaraj T."/>
            <person name="Crozier J."/>
            <person name="Davis R.E."/>
            <person name="Shao J."/>
            <person name="Melnick R.L."/>
            <person name="Pereira G.A.G."/>
            <person name="Bailey B.A."/>
        </authorList>
    </citation>
    <scope>NUCLEOTIDE SEQUENCE [LARGE SCALE GENOMIC DNA]</scope>
    <source>
        <strain evidence="16 17">MCA 2997</strain>
    </source>
</reference>
<keyword evidence="12 15" id="KW-0472">Membrane</keyword>
<gene>
    <name evidence="16" type="ORF">Moror_341</name>
</gene>
<evidence type="ECO:0000256" key="9">
    <source>
        <dbReference type="ARBA" id="ARBA00023002"/>
    </source>
</evidence>
<evidence type="ECO:0000313" key="17">
    <source>
        <dbReference type="Proteomes" id="UP000017559"/>
    </source>
</evidence>
<dbReference type="PANTHER" id="PTHR24305:SF166">
    <property type="entry name" value="CYTOCHROME P450 12A4, MITOCHONDRIAL-RELATED"/>
    <property type="match status" value="1"/>
</dbReference>
<dbReference type="InterPro" id="IPR017972">
    <property type="entry name" value="Cyt_P450_CS"/>
</dbReference>
<keyword evidence="10 13" id="KW-0408">Iron</keyword>
<dbReference type="GO" id="GO:0016020">
    <property type="term" value="C:membrane"/>
    <property type="evidence" value="ECO:0007669"/>
    <property type="project" value="UniProtKB-SubCell"/>
</dbReference>
<comment type="caution">
    <text evidence="16">The sequence shown here is derived from an EMBL/GenBank/DDBJ whole genome shotgun (WGS) entry which is preliminary data.</text>
</comment>
<keyword evidence="5 13" id="KW-0349">Heme</keyword>
<dbReference type="Gene3D" id="1.10.630.10">
    <property type="entry name" value="Cytochrome P450"/>
    <property type="match status" value="1"/>
</dbReference>
<evidence type="ECO:0000256" key="3">
    <source>
        <dbReference type="ARBA" id="ARBA00004721"/>
    </source>
</evidence>
<accession>V2XWP0</accession>
<dbReference type="GO" id="GO:0016705">
    <property type="term" value="F:oxidoreductase activity, acting on paired donors, with incorporation or reduction of molecular oxygen"/>
    <property type="evidence" value="ECO:0007669"/>
    <property type="project" value="InterPro"/>
</dbReference>
<dbReference type="EMBL" id="AWSO01000008">
    <property type="protein sequence ID" value="ESK98162.1"/>
    <property type="molecule type" value="Genomic_DNA"/>
</dbReference>
<evidence type="ECO:0000256" key="12">
    <source>
        <dbReference type="ARBA" id="ARBA00023136"/>
    </source>
</evidence>
<comment type="subcellular location">
    <subcellularLocation>
        <location evidence="2">Membrane</location>
    </subcellularLocation>
</comment>
<dbReference type="PANTHER" id="PTHR24305">
    <property type="entry name" value="CYTOCHROME P450"/>
    <property type="match status" value="1"/>
</dbReference>
<dbReference type="Proteomes" id="UP000017559">
    <property type="component" value="Unassembled WGS sequence"/>
</dbReference>
<evidence type="ECO:0000256" key="2">
    <source>
        <dbReference type="ARBA" id="ARBA00004370"/>
    </source>
</evidence>
<comment type="cofactor">
    <cofactor evidence="1 13">
        <name>heme</name>
        <dbReference type="ChEBI" id="CHEBI:30413"/>
    </cofactor>
</comment>
<keyword evidence="11 14" id="KW-0503">Monooxygenase</keyword>
<dbReference type="Pfam" id="PF00067">
    <property type="entry name" value="p450"/>
    <property type="match status" value="1"/>
</dbReference>
<proteinExistence type="inferred from homology"/>
<keyword evidence="8 15" id="KW-1133">Transmembrane helix</keyword>
<evidence type="ECO:0000256" key="13">
    <source>
        <dbReference type="PIRSR" id="PIRSR602403-1"/>
    </source>
</evidence>
<dbReference type="CDD" id="cd11069">
    <property type="entry name" value="CYP_FUM15-like"/>
    <property type="match status" value="1"/>
</dbReference>
<dbReference type="InterPro" id="IPR002403">
    <property type="entry name" value="Cyt_P450_E_grp-IV"/>
</dbReference>
<evidence type="ECO:0000256" key="14">
    <source>
        <dbReference type="RuleBase" id="RU000461"/>
    </source>
</evidence>
<evidence type="ECO:0000256" key="8">
    <source>
        <dbReference type="ARBA" id="ARBA00022989"/>
    </source>
</evidence>
<evidence type="ECO:0000313" key="16">
    <source>
        <dbReference type="EMBL" id="ESK98162.1"/>
    </source>
</evidence>
<evidence type="ECO:0000256" key="4">
    <source>
        <dbReference type="ARBA" id="ARBA00010617"/>
    </source>
</evidence>
<evidence type="ECO:0000256" key="11">
    <source>
        <dbReference type="ARBA" id="ARBA00023033"/>
    </source>
</evidence>
<dbReference type="GO" id="GO:0004497">
    <property type="term" value="F:monooxygenase activity"/>
    <property type="evidence" value="ECO:0007669"/>
    <property type="project" value="UniProtKB-KW"/>
</dbReference>
<dbReference type="PROSITE" id="PS00086">
    <property type="entry name" value="CYTOCHROME_P450"/>
    <property type="match status" value="1"/>
</dbReference>
<keyword evidence="7 13" id="KW-0479">Metal-binding</keyword>
<protein>
    <submittedName>
        <fullName evidence="16">Cytochrome p450</fullName>
    </submittedName>
</protein>
<comment type="pathway">
    <text evidence="3">Secondary metabolite biosynthesis; terpenoid biosynthesis.</text>
</comment>
<keyword evidence="9 14" id="KW-0560">Oxidoreductase</keyword>
<dbReference type="PRINTS" id="PR00385">
    <property type="entry name" value="P450"/>
</dbReference>
<feature type="binding site" description="axial binding residue" evidence="13">
    <location>
        <position position="482"/>
    </location>
    <ligand>
        <name>heme</name>
        <dbReference type="ChEBI" id="CHEBI:30413"/>
    </ligand>
    <ligandPart>
        <name>Fe</name>
        <dbReference type="ChEBI" id="CHEBI:18248"/>
    </ligandPart>
</feature>
<evidence type="ECO:0000256" key="1">
    <source>
        <dbReference type="ARBA" id="ARBA00001971"/>
    </source>
</evidence>
<keyword evidence="17" id="KW-1185">Reference proteome</keyword>
<dbReference type="InterPro" id="IPR001128">
    <property type="entry name" value="Cyt_P450"/>
</dbReference>
<evidence type="ECO:0000256" key="15">
    <source>
        <dbReference type="SAM" id="Phobius"/>
    </source>
</evidence>
<dbReference type="InterPro" id="IPR050121">
    <property type="entry name" value="Cytochrome_P450_monoxygenase"/>
</dbReference>
<dbReference type="GO" id="GO:0005506">
    <property type="term" value="F:iron ion binding"/>
    <property type="evidence" value="ECO:0007669"/>
    <property type="project" value="InterPro"/>
</dbReference>
<feature type="transmembrane region" description="Helical" evidence="15">
    <location>
        <begin position="6"/>
        <end position="29"/>
    </location>
</feature>
<evidence type="ECO:0000256" key="7">
    <source>
        <dbReference type="ARBA" id="ARBA00022723"/>
    </source>
</evidence>
<dbReference type="OrthoDB" id="1470350at2759"/>